<evidence type="ECO:0000256" key="1">
    <source>
        <dbReference type="SAM" id="Phobius"/>
    </source>
</evidence>
<reference evidence="2 3" key="1">
    <citation type="submission" date="2017-07" db="EMBL/GenBank/DDBJ databases">
        <title>Streptococcus pluranimalium as cause of bovine abortion.</title>
        <authorList>
            <person name="Rodriguez Campos S."/>
            <person name="Gobeli Brawand S."/>
            <person name="Brodard I."/>
            <person name="Rychener L."/>
            <person name="Perreten V."/>
        </authorList>
    </citation>
    <scope>NUCLEOTIDE SEQUENCE [LARGE SCALE GENOMIC DNA]</scope>
    <source>
        <strain evidence="2 3">14A0014</strain>
    </source>
</reference>
<keyword evidence="1" id="KW-1133">Transmembrane helix</keyword>
<feature type="transmembrane region" description="Helical" evidence="1">
    <location>
        <begin position="25"/>
        <end position="48"/>
    </location>
</feature>
<proteinExistence type="predicted"/>
<dbReference type="Pfam" id="PF12666">
    <property type="entry name" value="PrgI"/>
    <property type="match status" value="1"/>
</dbReference>
<dbReference type="InterPro" id="IPR024414">
    <property type="entry name" value="Uncharacterised_PrgI"/>
</dbReference>
<organism evidence="2 3">
    <name type="scientific">Streptococcus pluranimalium</name>
    <dbReference type="NCBI Taxonomy" id="82348"/>
    <lineage>
        <taxon>Bacteria</taxon>
        <taxon>Bacillati</taxon>
        <taxon>Bacillota</taxon>
        <taxon>Bacilli</taxon>
        <taxon>Lactobacillales</taxon>
        <taxon>Streptococcaceae</taxon>
        <taxon>Streptococcus</taxon>
    </lineage>
</organism>
<gene>
    <name evidence="2" type="ORF">Sp14A_14070</name>
</gene>
<dbReference type="Proteomes" id="UP000255411">
    <property type="component" value="Chromosome"/>
</dbReference>
<evidence type="ECO:0008006" key="4">
    <source>
        <dbReference type="Google" id="ProtNLM"/>
    </source>
</evidence>
<dbReference type="AlphaFoldDB" id="A0A345VKR8"/>
<evidence type="ECO:0000313" key="2">
    <source>
        <dbReference type="EMBL" id="AXJ13320.1"/>
    </source>
</evidence>
<name>A0A345VKR8_9STRE</name>
<protein>
    <recommendedName>
        <fullName evidence="4">ABC transporter permease</fullName>
    </recommendedName>
</protein>
<keyword evidence="1" id="KW-0472">Membrane</keyword>
<evidence type="ECO:0000313" key="3">
    <source>
        <dbReference type="Proteomes" id="UP000255411"/>
    </source>
</evidence>
<accession>A0A345VKR8</accession>
<keyword evidence="1" id="KW-0812">Transmembrane</keyword>
<sequence>MNTRVFKDITKVQHRAWLGFTTRQVIFVLPAIAITILILVLNLFYWQFGDWFV</sequence>
<dbReference type="EMBL" id="CP022601">
    <property type="protein sequence ID" value="AXJ13320.1"/>
    <property type="molecule type" value="Genomic_DNA"/>
</dbReference>